<protein>
    <submittedName>
        <fullName evidence="1">Uncharacterized protein</fullName>
    </submittedName>
</protein>
<organism evidence="1 2">
    <name type="scientific">Roseicyclus persicicus</name>
    <dbReference type="NCBI Taxonomy" id="2650661"/>
    <lineage>
        <taxon>Bacteria</taxon>
        <taxon>Pseudomonadati</taxon>
        <taxon>Pseudomonadota</taxon>
        <taxon>Alphaproteobacteria</taxon>
        <taxon>Rhodobacterales</taxon>
        <taxon>Roseobacteraceae</taxon>
        <taxon>Roseicyclus</taxon>
    </lineage>
</organism>
<sequence>MEHAFSILDARLPHCHLFIVSEPGCPVRHHADRLRAHMAGVWTVPSLALAGAMAAPLGEQAIALVSADMFADPDHALPLLAGFRAANPALRMVVASQRFDRHGFDGGCSHADALLRLPAGPVGVTLALGAAMTNHARALVEDRAAQAAVAAQGKAEAACAPDARRRLRGGRATIEPRLQLSCRCLKTGRAVGVS</sequence>
<evidence type="ECO:0000313" key="1">
    <source>
        <dbReference type="EMBL" id="NKX43200.1"/>
    </source>
</evidence>
<comment type="caution">
    <text evidence="1">The sequence shown here is derived from an EMBL/GenBank/DDBJ whole genome shotgun (WGS) entry which is preliminary data.</text>
</comment>
<proteinExistence type="predicted"/>
<dbReference type="Proteomes" id="UP000526408">
    <property type="component" value="Unassembled WGS sequence"/>
</dbReference>
<gene>
    <name evidence="1" type="ORF">HCU73_01235</name>
</gene>
<name>A0A7X6JVZ8_9RHOB</name>
<evidence type="ECO:0000313" key="2">
    <source>
        <dbReference type="Proteomes" id="UP000526408"/>
    </source>
</evidence>
<keyword evidence="2" id="KW-1185">Reference proteome</keyword>
<dbReference type="EMBL" id="JAAZQQ010000001">
    <property type="protein sequence ID" value="NKX43200.1"/>
    <property type="molecule type" value="Genomic_DNA"/>
</dbReference>
<reference evidence="1 2" key="1">
    <citation type="submission" date="2020-04" db="EMBL/GenBank/DDBJ databases">
        <authorList>
            <person name="Yoon J."/>
        </authorList>
    </citation>
    <scope>NUCLEOTIDE SEQUENCE [LARGE SCALE GENOMIC DNA]</scope>
    <source>
        <strain evidence="1 2">KMU-115</strain>
    </source>
</reference>
<dbReference type="RefSeq" id="WP_168621587.1">
    <property type="nucleotide sequence ID" value="NZ_JAAZQQ010000001.1"/>
</dbReference>
<accession>A0A7X6JVZ8</accession>
<dbReference type="AlphaFoldDB" id="A0A7X6JVZ8"/>